<organism evidence="9 10">
    <name type="scientific">Streptomyces doudnae</name>
    <dbReference type="NCBI Taxonomy" id="3075536"/>
    <lineage>
        <taxon>Bacteria</taxon>
        <taxon>Bacillati</taxon>
        <taxon>Actinomycetota</taxon>
        <taxon>Actinomycetes</taxon>
        <taxon>Kitasatosporales</taxon>
        <taxon>Streptomycetaceae</taxon>
        <taxon>Streptomyces</taxon>
    </lineage>
</organism>
<sequence length="410" mass="44916">MTDSTAIAGAESPAVPSFPIPRKCPHQLPDGYARMRAEGLPMQRVTLFDGGEAWVVTQHSLARRLLSDPRLSSERTRPGFPAISPAERAPRPFRSLTEMDGTDHDVHRRMLIPAFTVRRIQELRPQVQETVDGRLDAMIEKGPSADLVSQFAVHVPSMVICRLLDVSYDDHEFFQALTQRITQDRGTLSADEFRQAIGQIHGYLDRLVTEQEREPGPGLLGLLASERVAGGTLEHGELVSMALVLLVAAQETTSSTLTSSVLTLLENPAELARLQADPEMWTGALEELLRFTSVADLGTRRVAADDIEIDGLVIRSGEGVIIPNSLVNRDPAAFEDPDVLDVGRSARNHLAFGHGVHNCIGQNMSRLILEVSLRTLFERLPGLRLAVPVEELEMSAAGGVQTLTSLPVTW</sequence>
<evidence type="ECO:0000256" key="2">
    <source>
        <dbReference type="ARBA" id="ARBA00022617"/>
    </source>
</evidence>
<evidence type="ECO:0000256" key="7">
    <source>
        <dbReference type="RuleBase" id="RU000461"/>
    </source>
</evidence>
<protein>
    <submittedName>
        <fullName evidence="9">Cytochrome P450</fullName>
    </submittedName>
</protein>
<dbReference type="Proteomes" id="UP001183535">
    <property type="component" value="Unassembled WGS sequence"/>
</dbReference>
<evidence type="ECO:0000256" key="5">
    <source>
        <dbReference type="ARBA" id="ARBA00023004"/>
    </source>
</evidence>
<evidence type="ECO:0000256" key="1">
    <source>
        <dbReference type="ARBA" id="ARBA00010617"/>
    </source>
</evidence>
<dbReference type="GO" id="GO:0046872">
    <property type="term" value="F:metal ion binding"/>
    <property type="evidence" value="ECO:0007669"/>
    <property type="project" value="UniProtKB-KW"/>
</dbReference>
<name>A0ABD5EX99_9ACTN</name>
<gene>
    <name evidence="9" type="ORF">RM877_31770</name>
</gene>
<keyword evidence="5 7" id="KW-0408">Iron</keyword>
<dbReference type="RefSeq" id="WP_093830626.1">
    <property type="nucleotide sequence ID" value="NZ_JAVRES010000024.1"/>
</dbReference>
<feature type="region of interest" description="Disordered" evidence="8">
    <location>
        <begin position="1"/>
        <end position="22"/>
    </location>
</feature>
<dbReference type="PANTHER" id="PTHR46696:SF1">
    <property type="entry name" value="CYTOCHROME P450 YJIB-RELATED"/>
    <property type="match status" value="1"/>
</dbReference>
<evidence type="ECO:0000256" key="6">
    <source>
        <dbReference type="ARBA" id="ARBA00023033"/>
    </source>
</evidence>
<proteinExistence type="inferred from homology"/>
<dbReference type="PRINTS" id="PR00385">
    <property type="entry name" value="P450"/>
</dbReference>
<dbReference type="FunFam" id="1.10.630.10:FF:000018">
    <property type="entry name" value="Cytochrome P450 monooxygenase"/>
    <property type="match status" value="1"/>
</dbReference>
<keyword evidence="10" id="KW-1185">Reference proteome</keyword>
<keyword evidence="4 7" id="KW-0560">Oxidoreductase</keyword>
<dbReference type="EMBL" id="JAVRES010000024">
    <property type="protein sequence ID" value="MDT0439251.1"/>
    <property type="molecule type" value="Genomic_DNA"/>
</dbReference>
<dbReference type="CDD" id="cd11030">
    <property type="entry name" value="CYP105-like"/>
    <property type="match status" value="1"/>
</dbReference>
<dbReference type="InterPro" id="IPR001128">
    <property type="entry name" value="Cyt_P450"/>
</dbReference>
<dbReference type="InterPro" id="IPR002397">
    <property type="entry name" value="Cyt_P450_B"/>
</dbReference>
<evidence type="ECO:0000256" key="3">
    <source>
        <dbReference type="ARBA" id="ARBA00022723"/>
    </source>
</evidence>
<evidence type="ECO:0000313" key="10">
    <source>
        <dbReference type="Proteomes" id="UP001183535"/>
    </source>
</evidence>
<reference evidence="10" key="1">
    <citation type="submission" date="2023-07" db="EMBL/GenBank/DDBJ databases">
        <title>30 novel species of actinomycetes from the DSMZ collection.</title>
        <authorList>
            <person name="Nouioui I."/>
        </authorList>
    </citation>
    <scope>NUCLEOTIDE SEQUENCE [LARGE SCALE GENOMIC DNA]</scope>
    <source>
        <strain evidence="10">DSM 41981</strain>
    </source>
</reference>
<dbReference type="PRINTS" id="PR00359">
    <property type="entry name" value="BP450"/>
</dbReference>
<dbReference type="Pfam" id="PF00067">
    <property type="entry name" value="p450"/>
    <property type="match status" value="1"/>
</dbReference>
<comment type="similarity">
    <text evidence="1 7">Belongs to the cytochrome P450 family.</text>
</comment>
<accession>A0ABD5EX99</accession>
<dbReference type="SUPFAM" id="SSF48264">
    <property type="entry name" value="Cytochrome P450"/>
    <property type="match status" value="1"/>
</dbReference>
<keyword evidence="6 7" id="KW-0503">Monooxygenase</keyword>
<keyword evidence="3 7" id="KW-0479">Metal-binding</keyword>
<evidence type="ECO:0000313" key="9">
    <source>
        <dbReference type="EMBL" id="MDT0439251.1"/>
    </source>
</evidence>
<dbReference type="Gene3D" id="1.10.630.10">
    <property type="entry name" value="Cytochrome P450"/>
    <property type="match status" value="1"/>
</dbReference>
<dbReference type="InterPro" id="IPR036396">
    <property type="entry name" value="Cyt_P450_sf"/>
</dbReference>
<dbReference type="PANTHER" id="PTHR46696">
    <property type="entry name" value="P450, PUTATIVE (EUROFUNG)-RELATED"/>
    <property type="match status" value="1"/>
</dbReference>
<dbReference type="InterPro" id="IPR017972">
    <property type="entry name" value="Cyt_P450_CS"/>
</dbReference>
<keyword evidence="2 7" id="KW-0349">Heme</keyword>
<dbReference type="GO" id="GO:0004497">
    <property type="term" value="F:monooxygenase activity"/>
    <property type="evidence" value="ECO:0007669"/>
    <property type="project" value="UniProtKB-KW"/>
</dbReference>
<evidence type="ECO:0000256" key="8">
    <source>
        <dbReference type="SAM" id="MobiDB-lite"/>
    </source>
</evidence>
<comment type="caution">
    <text evidence="9">The sequence shown here is derived from an EMBL/GenBank/DDBJ whole genome shotgun (WGS) entry which is preliminary data.</text>
</comment>
<dbReference type="AlphaFoldDB" id="A0ABD5EX99"/>
<dbReference type="PROSITE" id="PS00086">
    <property type="entry name" value="CYTOCHROME_P450"/>
    <property type="match status" value="1"/>
</dbReference>
<evidence type="ECO:0000256" key="4">
    <source>
        <dbReference type="ARBA" id="ARBA00023002"/>
    </source>
</evidence>